<dbReference type="InterPro" id="IPR030374">
    <property type="entry name" value="PABS"/>
</dbReference>
<name>A0A8S2INP1_9BILA</name>
<dbReference type="NCBIfam" id="NF037959">
    <property type="entry name" value="MFS_SpdSyn"/>
    <property type="match status" value="1"/>
</dbReference>
<protein>
    <recommendedName>
        <fullName evidence="6">PABS domain-containing protein</fullName>
    </recommendedName>
</protein>
<evidence type="ECO:0000256" key="2">
    <source>
        <dbReference type="ARBA" id="ARBA00022679"/>
    </source>
</evidence>
<evidence type="ECO:0000259" key="6">
    <source>
        <dbReference type="PROSITE" id="PS51006"/>
    </source>
</evidence>
<evidence type="ECO:0000256" key="1">
    <source>
        <dbReference type="ARBA" id="ARBA00007867"/>
    </source>
</evidence>
<keyword evidence="2 4" id="KW-0808">Transferase</keyword>
<dbReference type="PROSITE" id="PS51006">
    <property type="entry name" value="PABS_2"/>
    <property type="match status" value="1"/>
</dbReference>
<dbReference type="GO" id="GO:0016740">
    <property type="term" value="F:transferase activity"/>
    <property type="evidence" value="ECO:0007669"/>
    <property type="project" value="UniProtKB-UniRule"/>
</dbReference>
<dbReference type="AlphaFoldDB" id="A0A8S2INP1"/>
<feature type="domain" description="PABS" evidence="6">
    <location>
        <begin position="13"/>
        <end position="182"/>
    </location>
</feature>
<dbReference type="InterPro" id="IPR029063">
    <property type="entry name" value="SAM-dependent_MTases_sf"/>
</dbReference>
<proteinExistence type="inferred from homology"/>
<evidence type="ECO:0000256" key="3">
    <source>
        <dbReference type="ARBA" id="ARBA00023115"/>
    </source>
</evidence>
<dbReference type="Gene3D" id="3.40.50.150">
    <property type="entry name" value="Vaccinia Virus protein VP39"/>
    <property type="match status" value="1"/>
</dbReference>
<dbReference type="Proteomes" id="UP000682733">
    <property type="component" value="Unassembled WGS sequence"/>
</dbReference>
<comment type="similarity">
    <text evidence="1">Belongs to the spermidine/spermine synthase family.</text>
</comment>
<organism evidence="8 9">
    <name type="scientific">Didymodactylos carnosus</name>
    <dbReference type="NCBI Taxonomy" id="1234261"/>
    <lineage>
        <taxon>Eukaryota</taxon>
        <taxon>Metazoa</taxon>
        <taxon>Spiralia</taxon>
        <taxon>Gnathifera</taxon>
        <taxon>Rotifera</taxon>
        <taxon>Eurotatoria</taxon>
        <taxon>Bdelloidea</taxon>
        <taxon>Philodinida</taxon>
        <taxon>Philodinidae</taxon>
        <taxon>Didymodactylos</taxon>
    </lineage>
</organism>
<dbReference type="EMBL" id="CAJOBA010005799">
    <property type="protein sequence ID" value="CAF3754661.1"/>
    <property type="molecule type" value="Genomic_DNA"/>
</dbReference>
<feature type="chain" id="PRO_5035707426" description="PABS domain-containing protein" evidence="5">
    <location>
        <begin position="24"/>
        <end position="182"/>
    </location>
</feature>
<keyword evidence="5" id="KW-0732">Signal</keyword>
<evidence type="ECO:0000256" key="4">
    <source>
        <dbReference type="PROSITE-ProRule" id="PRU00354"/>
    </source>
</evidence>
<comment type="caution">
    <text evidence="8">The sequence shown here is derived from an EMBL/GenBank/DDBJ whole genome shotgun (WGS) entry which is preliminary data.</text>
</comment>
<dbReference type="EMBL" id="CAJNOK010005792">
    <property type="protein sequence ID" value="CAF0984254.1"/>
    <property type="molecule type" value="Genomic_DNA"/>
</dbReference>
<evidence type="ECO:0000313" key="8">
    <source>
        <dbReference type="EMBL" id="CAF3754661.1"/>
    </source>
</evidence>
<gene>
    <name evidence="7" type="ORF">OVA965_LOCUS13743</name>
    <name evidence="8" type="ORF">TMI583_LOCUS13747</name>
</gene>
<dbReference type="SUPFAM" id="SSF53335">
    <property type="entry name" value="S-adenosyl-L-methionine-dependent methyltransferases"/>
    <property type="match status" value="1"/>
</dbReference>
<feature type="signal peptide" evidence="5">
    <location>
        <begin position="1"/>
        <end position="23"/>
    </location>
</feature>
<dbReference type="Pfam" id="PF01564">
    <property type="entry name" value="Spermine_synth"/>
    <property type="match status" value="1"/>
</dbReference>
<evidence type="ECO:0000313" key="7">
    <source>
        <dbReference type="EMBL" id="CAF0984254.1"/>
    </source>
</evidence>
<feature type="active site" description="Proton acceptor" evidence="4">
    <location>
        <position position="168"/>
    </location>
</feature>
<dbReference type="GO" id="GO:0006596">
    <property type="term" value="P:polyamine biosynthetic process"/>
    <property type="evidence" value="ECO:0007669"/>
    <property type="project" value="UniProtKB-UniRule"/>
</dbReference>
<evidence type="ECO:0000256" key="5">
    <source>
        <dbReference type="SAM" id="SignalP"/>
    </source>
</evidence>
<sequence length="182" mass="21207">MMGTSSYKGIIFMMSNLVLLIFARERGKMLLEFKSNFSFIRVHQSGSIRDLLLDTDDINYVQSAINLKDPLDPVFEYTTLLLVGLLWNPDPVQVLLIGLGGGVIPRTMRIYYPQTEMDIIEIDPGILRVAQDYFLFKTDSKMNVYIEDARIFVKDYQRKRYYDLIINDAFNQDEGESYAWFK</sequence>
<evidence type="ECO:0000313" key="9">
    <source>
        <dbReference type="Proteomes" id="UP000682733"/>
    </source>
</evidence>
<accession>A0A8S2INP1</accession>
<keyword evidence="3 4" id="KW-0620">Polyamine biosynthesis</keyword>
<reference evidence="8" key="1">
    <citation type="submission" date="2021-02" db="EMBL/GenBank/DDBJ databases">
        <authorList>
            <person name="Nowell W R."/>
        </authorList>
    </citation>
    <scope>NUCLEOTIDE SEQUENCE</scope>
</reference>
<dbReference type="PANTHER" id="PTHR43317:SF1">
    <property type="entry name" value="THERMOSPERMINE SYNTHASE ACAULIS5"/>
    <property type="match status" value="1"/>
</dbReference>
<dbReference type="PANTHER" id="PTHR43317">
    <property type="entry name" value="THERMOSPERMINE SYNTHASE ACAULIS5"/>
    <property type="match status" value="1"/>
</dbReference>
<dbReference type="Proteomes" id="UP000677228">
    <property type="component" value="Unassembled WGS sequence"/>
</dbReference>